<protein>
    <recommendedName>
        <fullName evidence="1">F-box domain-containing protein</fullName>
    </recommendedName>
</protein>
<feature type="domain" description="F-box" evidence="1">
    <location>
        <begin position="21"/>
        <end position="61"/>
    </location>
</feature>
<organism evidence="2 3">
    <name type="scientific">Marchantia polymorpha</name>
    <name type="common">Common liverwort</name>
    <name type="synonym">Marchantia aquatica</name>
    <dbReference type="NCBI Taxonomy" id="3197"/>
    <lineage>
        <taxon>Eukaryota</taxon>
        <taxon>Viridiplantae</taxon>
        <taxon>Streptophyta</taxon>
        <taxon>Embryophyta</taxon>
        <taxon>Marchantiophyta</taxon>
        <taxon>Marchantiopsida</taxon>
        <taxon>Marchantiidae</taxon>
        <taxon>Marchantiales</taxon>
        <taxon>Marchantiaceae</taxon>
        <taxon>Marchantia</taxon>
    </lineage>
</organism>
<dbReference type="PANTHER" id="PTHR31960">
    <property type="entry name" value="F-BOX PROTEIN PP2-A15"/>
    <property type="match status" value="1"/>
</dbReference>
<sequence length="295" mass="33352">MLLEGAIVAQSSASGGDTMLLEELPEDCIESIISYTSPWYACRLACLNRTLASAVRSDTVWGGMLPSDHALVYPRAAHLSKREIVEALAEGISLDQGRQRYVLLRRSGGICRQLSVAAMSVSWGEDCRFWRWDFSRSSCFSRVAHLLAVCWLEVTGTWKCSLPPGIYSVVWRLKVANPQGGRCQFLSWKKPLSFVVNTSDDQDLEKELDLGQIQTNVFEEWFEFEVGQIVVRGKGREVKQLHLFFSIKEVDCTYWKGGLFLDCLALRPATAQDEPVYTKPSRADWKKMRVRPGVF</sequence>
<dbReference type="Pfam" id="PF00646">
    <property type="entry name" value="F-box"/>
    <property type="match status" value="1"/>
</dbReference>
<dbReference type="Gramene" id="Mp3g01690.1">
    <property type="protein sequence ID" value="Mp3g01690.1.cds"/>
    <property type="gene ID" value="Mp3g01690"/>
</dbReference>
<dbReference type="EMBL" id="KZ772679">
    <property type="protein sequence ID" value="PTQ47764.1"/>
    <property type="molecule type" value="Genomic_DNA"/>
</dbReference>
<evidence type="ECO:0000313" key="2">
    <source>
        <dbReference type="EMBL" id="PTQ47764.1"/>
    </source>
</evidence>
<name>A0A2R6XNT0_MARPO</name>
<proteinExistence type="predicted"/>
<dbReference type="InterPro" id="IPR036047">
    <property type="entry name" value="F-box-like_dom_sf"/>
</dbReference>
<gene>
    <name evidence="2" type="ORF">MARPO_0007s0161</name>
</gene>
<dbReference type="InterPro" id="IPR025886">
    <property type="entry name" value="PP2-like"/>
</dbReference>
<dbReference type="OrthoDB" id="9970274at2759"/>
<evidence type="ECO:0000259" key="1">
    <source>
        <dbReference type="Pfam" id="PF00646"/>
    </source>
</evidence>
<dbReference type="Proteomes" id="UP000244005">
    <property type="component" value="Unassembled WGS sequence"/>
</dbReference>
<dbReference type="AlphaFoldDB" id="A0A2R6XNT0"/>
<dbReference type="CDD" id="cd22162">
    <property type="entry name" value="F-box_AtSKIP3-like"/>
    <property type="match status" value="1"/>
</dbReference>
<keyword evidence="3" id="KW-1185">Reference proteome</keyword>
<dbReference type="SUPFAM" id="SSF81383">
    <property type="entry name" value="F-box domain"/>
    <property type="match status" value="1"/>
</dbReference>
<evidence type="ECO:0000313" key="3">
    <source>
        <dbReference type="Proteomes" id="UP000244005"/>
    </source>
</evidence>
<reference evidence="3" key="1">
    <citation type="journal article" date="2017" name="Cell">
        <title>Insights into land plant evolution garnered from the Marchantia polymorpha genome.</title>
        <authorList>
            <person name="Bowman J.L."/>
            <person name="Kohchi T."/>
            <person name="Yamato K.T."/>
            <person name="Jenkins J."/>
            <person name="Shu S."/>
            <person name="Ishizaki K."/>
            <person name="Yamaoka S."/>
            <person name="Nishihama R."/>
            <person name="Nakamura Y."/>
            <person name="Berger F."/>
            <person name="Adam C."/>
            <person name="Aki S.S."/>
            <person name="Althoff F."/>
            <person name="Araki T."/>
            <person name="Arteaga-Vazquez M.A."/>
            <person name="Balasubrmanian S."/>
            <person name="Barry K."/>
            <person name="Bauer D."/>
            <person name="Boehm C.R."/>
            <person name="Briginshaw L."/>
            <person name="Caballero-Perez J."/>
            <person name="Catarino B."/>
            <person name="Chen F."/>
            <person name="Chiyoda S."/>
            <person name="Chovatia M."/>
            <person name="Davies K.M."/>
            <person name="Delmans M."/>
            <person name="Demura T."/>
            <person name="Dierschke T."/>
            <person name="Dolan L."/>
            <person name="Dorantes-Acosta A.E."/>
            <person name="Eklund D.M."/>
            <person name="Florent S.N."/>
            <person name="Flores-Sandoval E."/>
            <person name="Fujiyama A."/>
            <person name="Fukuzawa H."/>
            <person name="Galik B."/>
            <person name="Grimanelli D."/>
            <person name="Grimwood J."/>
            <person name="Grossniklaus U."/>
            <person name="Hamada T."/>
            <person name="Haseloff J."/>
            <person name="Hetherington A.J."/>
            <person name="Higo A."/>
            <person name="Hirakawa Y."/>
            <person name="Hundley H.N."/>
            <person name="Ikeda Y."/>
            <person name="Inoue K."/>
            <person name="Inoue S.I."/>
            <person name="Ishida S."/>
            <person name="Jia Q."/>
            <person name="Kakita M."/>
            <person name="Kanazawa T."/>
            <person name="Kawai Y."/>
            <person name="Kawashima T."/>
            <person name="Kennedy M."/>
            <person name="Kinose K."/>
            <person name="Kinoshita T."/>
            <person name="Kohara Y."/>
            <person name="Koide E."/>
            <person name="Komatsu K."/>
            <person name="Kopischke S."/>
            <person name="Kubo M."/>
            <person name="Kyozuka J."/>
            <person name="Lagercrantz U."/>
            <person name="Lin S.S."/>
            <person name="Lindquist E."/>
            <person name="Lipzen A.M."/>
            <person name="Lu C.W."/>
            <person name="De Luna E."/>
            <person name="Martienssen R.A."/>
            <person name="Minamino N."/>
            <person name="Mizutani M."/>
            <person name="Mizutani M."/>
            <person name="Mochizuki N."/>
            <person name="Monte I."/>
            <person name="Mosher R."/>
            <person name="Nagasaki H."/>
            <person name="Nakagami H."/>
            <person name="Naramoto S."/>
            <person name="Nishitani K."/>
            <person name="Ohtani M."/>
            <person name="Okamoto T."/>
            <person name="Okumura M."/>
            <person name="Phillips J."/>
            <person name="Pollak B."/>
            <person name="Reinders A."/>
            <person name="Rovekamp M."/>
            <person name="Sano R."/>
            <person name="Sawa S."/>
            <person name="Schmid M.W."/>
            <person name="Shirakawa M."/>
            <person name="Solano R."/>
            <person name="Spunde A."/>
            <person name="Suetsugu N."/>
            <person name="Sugano S."/>
            <person name="Sugiyama A."/>
            <person name="Sun R."/>
            <person name="Suzuki Y."/>
            <person name="Takenaka M."/>
            <person name="Takezawa D."/>
            <person name="Tomogane H."/>
            <person name="Tsuzuki M."/>
            <person name="Ueda T."/>
            <person name="Umeda M."/>
            <person name="Ward J.M."/>
            <person name="Watanabe Y."/>
            <person name="Yazaki K."/>
            <person name="Yokoyama R."/>
            <person name="Yoshitake Y."/>
            <person name="Yotsui I."/>
            <person name="Zachgo S."/>
            <person name="Schmutz J."/>
        </authorList>
    </citation>
    <scope>NUCLEOTIDE SEQUENCE [LARGE SCALE GENOMIC DNA]</scope>
    <source>
        <strain evidence="3">Tak-1</strain>
    </source>
</reference>
<accession>A0A2R6XNT0</accession>
<dbReference type="PANTHER" id="PTHR31960:SF26">
    <property type="entry name" value="F-BOX DOMAIN CONTAINING PROTEIN"/>
    <property type="match status" value="1"/>
</dbReference>
<dbReference type="Pfam" id="PF14299">
    <property type="entry name" value="PP2"/>
    <property type="match status" value="1"/>
</dbReference>
<dbReference type="OMA" id="WFEFEVG"/>
<dbReference type="InterPro" id="IPR001810">
    <property type="entry name" value="F-box_dom"/>
</dbReference>